<evidence type="ECO:0000259" key="5">
    <source>
        <dbReference type="PROSITE" id="PS50977"/>
    </source>
</evidence>
<dbReference type="InterPro" id="IPR011075">
    <property type="entry name" value="TetR_C"/>
</dbReference>
<dbReference type="GO" id="GO:0003677">
    <property type="term" value="F:DNA binding"/>
    <property type="evidence" value="ECO:0007669"/>
    <property type="project" value="UniProtKB-UniRule"/>
</dbReference>
<evidence type="ECO:0000313" key="6">
    <source>
        <dbReference type="EMBL" id="BBA34355.1"/>
    </source>
</evidence>
<protein>
    <submittedName>
        <fullName evidence="6">TetR family transcriptional regulator</fullName>
    </submittedName>
</protein>
<accession>A0A250KRR3</accession>
<name>A0A250KRR3_9GAMM</name>
<gene>
    <name evidence="6" type="ORF">sS8_2403</name>
</gene>
<evidence type="ECO:0000256" key="2">
    <source>
        <dbReference type="ARBA" id="ARBA00023125"/>
    </source>
</evidence>
<dbReference type="PROSITE" id="PS50977">
    <property type="entry name" value="HTH_TETR_2"/>
    <property type="match status" value="1"/>
</dbReference>
<dbReference type="Gene3D" id="1.10.10.60">
    <property type="entry name" value="Homeodomain-like"/>
    <property type="match status" value="1"/>
</dbReference>
<dbReference type="Pfam" id="PF16925">
    <property type="entry name" value="TetR_C_13"/>
    <property type="match status" value="1"/>
</dbReference>
<dbReference type="InterPro" id="IPR036271">
    <property type="entry name" value="Tet_transcr_reg_TetR-rel_C_sf"/>
</dbReference>
<dbReference type="SUPFAM" id="SSF48498">
    <property type="entry name" value="Tetracyclin repressor-like, C-terminal domain"/>
    <property type="match status" value="1"/>
</dbReference>
<dbReference type="EMBL" id="AP017928">
    <property type="protein sequence ID" value="BBA34355.1"/>
    <property type="molecule type" value="Genomic_DNA"/>
</dbReference>
<reference evidence="6 7" key="1">
    <citation type="submission" date="2016-12" db="EMBL/GenBank/DDBJ databases">
        <title>Genome sequencing of Methylocaldum marinum.</title>
        <authorList>
            <person name="Takeuchi M."/>
            <person name="Kamagata Y."/>
            <person name="Hiraoka S."/>
            <person name="Oshima K."/>
            <person name="Hattori M."/>
            <person name="Iwasaki W."/>
        </authorList>
    </citation>
    <scope>NUCLEOTIDE SEQUENCE [LARGE SCALE GENOMIC DNA]</scope>
    <source>
        <strain evidence="6 7">S8</strain>
    </source>
</reference>
<dbReference type="InterPro" id="IPR009057">
    <property type="entry name" value="Homeodomain-like_sf"/>
</dbReference>
<sequence>MRLFWAKGYFGTSIEDLVEATGVSRYGLYGEFGDKNGLFLAAFQHYKANMVRPLLDIIEQPGAALGALRALFGMLAAFSRQPGGKLGCLVFNSINELGLHDDVTAAKILEVRELLAKGIRQMLSNAVNQGELPAGFDVQREADFLLGILHALPTMARSGTDPATIENIVSVALSTLEPS</sequence>
<dbReference type="PANTHER" id="PTHR47506">
    <property type="entry name" value="TRANSCRIPTIONAL REGULATORY PROTEIN"/>
    <property type="match status" value="1"/>
</dbReference>
<organism evidence="6 7">
    <name type="scientific">Methylocaldum marinum</name>
    <dbReference type="NCBI Taxonomy" id="1432792"/>
    <lineage>
        <taxon>Bacteria</taxon>
        <taxon>Pseudomonadati</taxon>
        <taxon>Pseudomonadota</taxon>
        <taxon>Gammaproteobacteria</taxon>
        <taxon>Methylococcales</taxon>
        <taxon>Methylococcaceae</taxon>
        <taxon>Methylocaldum</taxon>
    </lineage>
</organism>
<feature type="DNA-binding region" description="H-T-H motif" evidence="4">
    <location>
        <begin position="13"/>
        <end position="32"/>
    </location>
</feature>
<evidence type="ECO:0000256" key="3">
    <source>
        <dbReference type="ARBA" id="ARBA00023163"/>
    </source>
</evidence>
<feature type="domain" description="HTH tetR-type" evidence="5">
    <location>
        <begin position="1"/>
        <end position="50"/>
    </location>
</feature>
<dbReference type="Proteomes" id="UP000266313">
    <property type="component" value="Chromosome"/>
</dbReference>
<keyword evidence="3" id="KW-0804">Transcription</keyword>
<keyword evidence="2 4" id="KW-0238">DNA-binding</keyword>
<dbReference type="InterPro" id="IPR001647">
    <property type="entry name" value="HTH_TetR"/>
</dbReference>
<dbReference type="KEGG" id="mmai:sS8_2403"/>
<evidence type="ECO:0000256" key="4">
    <source>
        <dbReference type="PROSITE-ProRule" id="PRU00335"/>
    </source>
</evidence>
<keyword evidence="1" id="KW-0805">Transcription regulation</keyword>
<dbReference type="Pfam" id="PF00440">
    <property type="entry name" value="TetR_N"/>
    <property type="match status" value="1"/>
</dbReference>
<dbReference type="AlphaFoldDB" id="A0A250KRR3"/>
<dbReference type="Gene3D" id="1.10.357.10">
    <property type="entry name" value="Tetracycline Repressor, domain 2"/>
    <property type="match status" value="1"/>
</dbReference>
<evidence type="ECO:0000313" key="7">
    <source>
        <dbReference type="Proteomes" id="UP000266313"/>
    </source>
</evidence>
<dbReference type="PANTHER" id="PTHR47506:SF1">
    <property type="entry name" value="HTH-TYPE TRANSCRIPTIONAL REGULATOR YJDC"/>
    <property type="match status" value="1"/>
</dbReference>
<dbReference type="SUPFAM" id="SSF46689">
    <property type="entry name" value="Homeodomain-like"/>
    <property type="match status" value="1"/>
</dbReference>
<keyword evidence="7" id="KW-1185">Reference proteome</keyword>
<evidence type="ECO:0000256" key="1">
    <source>
        <dbReference type="ARBA" id="ARBA00023015"/>
    </source>
</evidence>
<proteinExistence type="predicted"/>